<sequence length="308" mass="33081">MIEVSDAHKRYGSTVALTAVDLTAEPGQVTAVIGPNGAGKSTLFRAVLGLETLDAGSALVDGLPYSRARTPLRAVGAAVDPSAFHPARRVVDEVLIAAVSQGLPRRRVEAVLHEVGLWPVRHRRVRALSLGMRQRLSLAVALIGRPRSLILDEPLNGLDVDGIHWMRGLLREASDGGCAVLISSHILSELERVADRIHVLASGRMISSADVAASAERSRHVVVVSDDPGALRSLLVTQATDIVREGRALLVWGMTVRAVAEMAFRHRFFVESLAESHDSLESDYVRLLAEAAPLDPVLKEPPRSDGPS</sequence>
<gene>
    <name evidence="6" type="ORF">AB7P39_05870</name>
</gene>
<evidence type="ECO:0000313" key="7">
    <source>
        <dbReference type="Proteomes" id="UP001589643"/>
    </source>
</evidence>
<evidence type="ECO:0000256" key="1">
    <source>
        <dbReference type="ARBA" id="ARBA00005417"/>
    </source>
</evidence>
<dbReference type="PANTHER" id="PTHR43335:SF4">
    <property type="entry name" value="ABC TRANSPORTER, ATP-BINDING PROTEIN"/>
    <property type="match status" value="1"/>
</dbReference>
<dbReference type="Pfam" id="PF00005">
    <property type="entry name" value="ABC_tran"/>
    <property type="match status" value="1"/>
</dbReference>
<name>A0ABV5ERF3_9MICO</name>
<organism evidence="6 7">
    <name type="scientific">Microbacterium plantarum</name>
    <dbReference type="NCBI Taxonomy" id="1816425"/>
    <lineage>
        <taxon>Bacteria</taxon>
        <taxon>Bacillati</taxon>
        <taxon>Actinomycetota</taxon>
        <taxon>Actinomycetes</taxon>
        <taxon>Micrococcales</taxon>
        <taxon>Microbacteriaceae</taxon>
        <taxon>Microbacterium</taxon>
    </lineage>
</organism>
<dbReference type="EMBL" id="JBHLHV010000001">
    <property type="protein sequence ID" value="MFB8892372.1"/>
    <property type="molecule type" value="Genomic_DNA"/>
</dbReference>
<dbReference type="SUPFAM" id="SSF52540">
    <property type="entry name" value="P-loop containing nucleoside triphosphate hydrolases"/>
    <property type="match status" value="1"/>
</dbReference>
<protein>
    <submittedName>
        <fullName evidence="6">ABC transporter ATP-binding protein</fullName>
    </submittedName>
</protein>
<keyword evidence="4 6" id="KW-0067">ATP-binding</keyword>
<keyword evidence="7" id="KW-1185">Reference proteome</keyword>
<comment type="similarity">
    <text evidence="1">Belongs to the ABC transporter superfamily.</text>
</comment>
<dbReference type="InterPro" id="IPR003439">
    <property type="entry name" value="ABC_transporter-like_ATP-bd"/>
</dbReference>
<evidence type="ECO:0000256" key="4">
    <source>
        <dbReference type="ARBA" id="ARBA00022840"/>
    </source>
</evidence>
<comment type="caution">
    <text evidence="6">The sequence shown here is derived from an EMBL/GenBank/DDBJ whole genome shotgun (WGS) entry which is preliminary data.</text>
</comment>
<dbReference type="InterPro" id="IPR017871">
    <property type="entry name" value="ABC_transporter-like_CS"/>
</dbReference>
<dbReference type="RefSeq" id="WP_378717618.1">
    <property type="nucleotide sequence ID" value="NZ_JBHLHV010000001.1"/>
</dbReference>
<evidence type="ECO:0000313" key="6">
    <source>
        <dbReference type="EMBL" id="MFB8892372.1"/>
    </source>
</evidence>
<keyword evidence="2" id="KW-0813">Transport</keyword>
<dbReference type="InterPro" id="IPR003593">
    <property type="entry name" value="AAA+_ATPase"/>
</dbReference>
<accession>A0ABV5ERF3</accession>
<feature type="domain" description="ABC transporter" evidence="5">
    <location>
        <begin position="2"/>
        <end position="227"/>
    </location>
</feature>
<keyword evidence="3" id="KW-0547">Nucleotide-binding</keyword>
<dbReference type="PROSITE" id="PS00211">
    <property type="entry name" value="ABC_TRANSPORTER_1"/>
    <property type="match status" value="1"/>
</dbReference>
<evidence type="ECO:0000259" key="5">
    <source>
        <dbReference type="PROSITE" id="PS50893"/>
    </source>
</evidence>
<evidence type="ECO:0000256" key="2">
    <source>
        <dbReference type="ARBA" id="ARBA00022448"/>
    </source>
</evidence>
<dbReference type="InterPro" id="IPR027417">
    <property type="entry name" value="P-loop_NTPase"/>
</dbReference>
<evidence type="ECO:0000256" key="3">
    <source>
        <dbReference type="ARBA" id="ARBA00022741"/>
    </source>
</evidence>
<dbReference type="Proteomes" id="UP001589643">
    <property type="component" value="Unassembled WGS sequence"/>
</dbReference>
<dbReference type="SMART" id="SM00382">
    <property type="entry name" value="AAA"/>
    <property type="match status" value="1"/>
</dbReference>
<dbReference type="Gene3D" id="3.40.50.300">
    <property type="entry name" value="P-loop containing nucleotide triphosphate hydrolases"/>
    <property type="match status" value="1"/>
</dbReference>
<dbReference type="PANTHER" id="PTHR43335">
    <property type="entry name" value="ABC TRANSPORTER, ATP-BINDING PROTEIN"/>
    <property type="match status" value="1"/>
</dbReference>
<dbReference type="PROSITE" id="PS50893">
    <property type="entry name" value="ABC_TRANSPORTER_2"/>
    <property type="match status" value="1"/>
</dbReference>
<dbReference type="GO" id="GO:0005524">
    <property type="term" value="F:ATP binding"/>
    <property type="evidence" value="ECO:0007669"/>
    <property type="project" value="UniProtKB-KW"/>
</dbReference>
<proteinExistence type="inferred from homology"/>
<reference evidence="6 7" key="1">
    <citation type="submission" date="2024-08" db="EMBL/GenBank/DDBJ databases">
        <title>Heavy metals resistant antinobacteria isolated from wastewater.</title>
        <authorList>
            <person name="Roman Ponce B."/>
            <person name="Blanco Mercado M.A."/>
            <person name="Avila Aldana I.N."/>
            <person name="Morales Arrieta S."/>
        </authorList>
    </citation>
    <scope>NUCLEOTIDE SEQUENCE [LARGE SCALE GENOMIC DNA]</scope>
    <source>
        <strain evidence="7">sma-1</strain>
    </source>
</reference>